<dbReference type="AlphaFoldDB" id="D0WB63"/>
<proteinExistence type="predicted"/>
<evidence type="ECO:0000313" key="2">
    <source>
        <dbReference type="Proteomes" id="UP000003843"/>
    </source>
</evidence>
<evidence type="ECO:0000313" key="1">
    <source>
        <dbReference type="EMBL" id="EEZ75231.1"/>
    </source>
</evidence>
<protein>
    <submittedName>
        <fullName evidence="1">Uncharacterized protein</fullName>
    </submittedName>
</protein>
<gene>
    <name evidence="1" type="ORF">NEILACOT_04788</name>
</gene>
<dbReference type="EMBL" id="ACEQ02000021">
    <property type="protein sequence ID" value="EEZ75231.1"/>
    <property type="molecule type" value="Genomic_DNA"/>
</dbReference>
<name>D0WB63_NEILA</name>
<accession>D0WB63</accession>
<comment type="caution">
    <text evidence="1">The sequence shown here is derived from an EMBL/GenBank/DDBJ whole genome shotgun (WGS) entry which is preliminary data.</text>
</comment>
<dbReference type="Proteomes" id="UP000003843">
    <property type="component" value="Unassembled WGS sequence"/>
</dbReference>
<reference evidence="1 2" key="1">
    <citation type="submission" date="2009-10" db="EMBL/GenBank/DDBJ databases">
        <authorList>
            <person name="Weinstock G."/>
            <person name="Sodergren E."/>
            <person name="Clifton S."/>
            <person name="Fulton L."/>
            <person name="Fulton B."/>
            <person name="Courtney L."/>
            <person name="Fronick C."/>
            <person name="Harrison M."/>
            <person name="Strong C."/>
            <person name="Farmer C."/>
            <person name="Delahaunty K."/>
            <person name="Markovic C."/>
            <person name="Hall O."/>
            <person name="Minx P."/>
            <person name="Tomlinson C."/>
            <person name="Mitreva M."/>
            <person name="Nelson J."/>
            <person name="Hou S."/>
            <person name="Wollam A."/>
            <person name="Pepin K.H."/>
            <person name="Johnson M."/>
            <person name="Bhonagiri V."/>
            <person name="Nash W.E."/>
            <person name="Warren W."/>
            <person name="Chinwalla A."/>
            <person name="Mardis E.R."/>
            <person name="Wilson R.K."/>
        </authorList>
    </citation>
    <scope>NUCLEOTIDE SEQUENCE [LARGE SCALE GENOMIC DNA]</scope>
    <source>
        <strain evidence="1 2">ATCC 23970</strain>
    </source>
</reference>
<sequence length="76" mass="9080">MFSKNYRSLENKGIFVKMSGLLQVKSYQQSSLPANKRAFEAGLRFCRMFVRQENLFYCENILTYFDCIFSESREIR</sequence>
<organism evidence="1 2">
    <name type="scientific">Neisseria lactamica ATCC 23970</name>
    <dbReference type="NCBI Taxonomy" id="546265"/>
    <lineage>
        <taxon>Bacteria</taxon>
        <taxon>Pseudomonadati</taxon>
        <taxon>Pseudomonadota</taxon>
        <taxon>Betaproteobacteria</taxon>
        <taxon>Neisseriales</taxon>
        <taxon>Neisseriaceae</taxon>
        <taxon>Neisseria</taxon>
    </lineage>
</organism>